<dbReference type="Gene3D" id="3.40.190.10">
    <property type="entry name" value="Periplasmic binding protein-like II"/>
    <property type="match status" value="1"/>
</dbReference>
<accession>A0A4Q1HPY6</accession>
<dbReference type="PIRSF" id="PIRSF017082">
    <property type="entry name" value="YflP"/>
    <property type="match status" value="1"/>
</dbReference>
<dbReference type="PANTHER" id="PTHR42928">
    <property type="entry name" value="TRICARBOXYLATE-BINDING PROTEIN"/>
    <property type="match status" value="1"/>
</dbReference>
<keyword evidence="4" id="KW-1185">Reference proteome</keyword>
<dbReference type="Proteomes" id="UP000290849">
    <property type="component" value="Unassembled WGS sequence"/>
</dbReference>
<comment type="similarity">
    <text evidence="1">Belongs to the UPF0065 (bug) family.</text>
</comment>
<reference evidence="3 4" key="1">
    <citation type="journal article" date="2017" name="Int. J. Syst. Evol. Microbiol.">
        <title>Achromobacter aloeverae sp. nov., isolated from the root of Aloe vera (L.) Burm.f.</title>
        <authorList>
            <person name="Kuncharoen N."/>
            <person name="Muramatsu Y."/>
            <person name="Shibata C."/>
            <person name="Kamakura Y."/>
            <person name="Nakagawa Y."/>
            <person name="Tanasupawat S."/>
        </authorList>
    </citation>
    <scope>NUCLEOTIDE SEQUENCE [LARGE SCALE GENOMIC DNA]</scope>
    <source>
        <strain evidence="3 4">AVA-1</strain>
    </source>
</reference>
<protein>
    <submittedName>
        <fullName evidence="3">LacI family transcriptional regulator</fullName>
    </submittedName>
</protein>
<keyword evidence="2" id="KW-0732">Signal</keyword>
<feature type="chain" id="PRO_5020569678" evidence="2">
    <location>
        <begin position="37"/>
        <end position="335"/>
    </location>
</feature>
<name>A0A4Q1HPY6_9BURK</name>
<dbReference type="EMBL" id="PYAL01000002">
    <property type="protein sequence ID" value="RXN91624.1"/>
    <property type="molecule type" value="Genomic_DNA"/>
</dbReference>
<dbReference type="Pfam" id="PF03401">
    <property type="entry name" value="TctC"/>
    <property type="match status" value="1"/>
</dbReference>
<dbReference type="CDD" id="cd13578">
    <property type="entry name" value="PBP2_Bug27"/>
    <property type="match status" value="1"/>
</dbReference>
<dbReference type="Gene3D" id="3.40.190.150">
    <property type="entry name" value="Bordetella uptake gene, domain 1"/>
    <property type="match status" value="1"/>
</dbReference>
<feature type="signal peptide" evidence="2">
    <location>
        <begin position="1"/>
        <end position="36"/>
    </location>
</feature>
<sequence>MRFETILKTLYKQLSRRSGRGLAALAIAATAATASAAYPERPITLVVTYPPGGTVDVVARVIGPRLAAILGKPVIIENRGGAGGMIGGAVVAKAAPDGYTPMLDASNHGQNPALHSKMMFDTLRDFAPVSLLLRVPNVLVVTPSSPIRTVRDLIQQGQRTDGEHVYFASSGPGSAQHLAGELFNLEAKTHLQHVAYKGGGPAMVDVMSGQVPVMFASMASSWPHVQSGKLRAIAVGGDHRSAAAPGLPTIAEAGVPGYSSYEWNAVFAPAGTPPDIVNQLSLALAQVLKEPAVARQLTDMGAELVGSTPAELDAFRRAEIDKWKTVASEAHLQLD</sequence>
<dbReference type="PANTHER" id="PTHR42928:SF5">
    <property type="entry name" value="BLR1237 PROTEIN"/>
    <property type="match status" value="1"/>
</dbReference>
<dbReference type="AlphaFoldDB" id="A0A4Q1HPY6"/>
<evidence type="ECO:0000313" key="4">
    <source>
        <dbReference type="Proteomes" id="UP000290849"/>
    </source>
</evidence>
<dbReference type="RefSeq" id="WP_129150320.1">
    <property type="nucleotide sequence ID" value="NZ_JBHSDO010000013.1"/>
</dbReference>
<organism evidence="3 4">
    <name type="scientific">Achromobacter aloeverae</name>
    <dbReference type="NCBI Taxonomy" id="1750518"/>
    <lineage>
        <taxon>Bacteria</taxon>
        <taxon>Pseudomonadati</taxon>
        <taxon>Pseudomonadota</taxon>
        <taxon>Betaproteobacteria</taxon>
        <taxon>Burkholderiales</taxon>
        <taxon>Alcaligenaceae</taxon>
        <taxon>Achromobacter</taxon>
    </lineage>
</organism>
<dbReference type="SUPFAM" id="SSF53850">
    <property type="entry name" value="Periplasmic binding protein-like II"/>
    <property type="match status" value="1"/>
</dbReference>
<gene>
    <name evidence="3" type="ORF">C7R54_10910</name>
</gene>
<evidence type="ECO:0000256" key="1">
    <source>
        <dbReference type="ARBA" id="ARBA00006987"/>
    </source>
</evidence>
<comment type="caution">
    <text evidence="3">The sequence shown here is derived from an EMBL/GenBank/DDBJ whole genome shotgun (WGS) entry which is preliminary data.</text>
</comment>
<proteinExistence type="inferred from homology"/>
<dbReference type="InterPro" id="IPR005064">
    <property type="entry name" value="BUG"/>
</dbReference>
<evidence type="ECO:0000313" key="3">
    <source>
        <dbReference type="EMBL" id="RXN91624.1"/>
    </source>
</evidence>
<evidence type="ECO:0000256" key="2">
    <source>
        <dbReference type="SAM" id="SignalP"/>
    </source>
</evidence>
<dbReference type="InterPro" id="IPR042100">
    <property type="entry name" value="Bug_dom1"/>
</dbReference>
<dbReference type="OrthoDB" id="8678477at2"/>